<protein>
    <submittedName>
        <fullName evidence="2">Uncharacterized protein</fullName>
    </submittedName>
</protein>
<sequence>MTSARALRMLSRRTAVGVAAVAPLAASACSASEMLDPVKAPPPSTPPAPANPDQSVIDATVAAILGADEGAPAAFVQLHRAHIEALAPTKGVTADPATGRWQDRQLALVTKLTTAAGRAVDPQLVTLLASAAAGQQQLLHGRGLA</sequence>
<name>A0A6M1QXZ2_9ACTN</name>
<dbReference type="PROSITE" id="PS51257">
    <property type="entry name" value="PROKAR_LIPOPROTEIN"/>
    <property type="match status" value="1"/>
</dbReference>
<dbReference type="AlphaFoldDB" id="A0A6M1QXZ2"/>
<feature type="chain" id="PRO_5038472507" evidence="1">
    <location>
        <begin position="29"/>
        <end position="145"/>
    </location>
</feature>
<accession>A0A6M1QXZ2</accession>
<dbReference type="Proteomes" id="UP000483261">
    <property type="component" value="Unassembled WGS sequence"/>
</dbReference>
<comment type="caution">
    <text evidence="2">The sequence shown here is derived from an EMBL/GenBank/DDBJ whole genome shotgun (WGS) entry which is preliminary data.</text>
</comment>
<evidence type="ECO:0000313" key="3">
    <source>
        <dbReference type="Proteomes" id="UP000483261"/>
    </source>
</evidence>
<organism evidence="2 3">
    <name type="scientific">Nocardioides turkmenicus</name>
    <dbReference type="NCBI Taxonomy" id="2711220"/>
    <lineage>
        <taxon>Bacteria</taxon>
        <taxon>Bacillati</taxon>
        <taxon>Actinomycetota</taxon>
        <taxon>Actinomycetes</taxon>
        <taxon>Propionibacteriales</taxon>
        <taxon>Nocardioidaceae</taxon>
        <taxon>Nocardioides</taxon>
    </lineage>
</organism>
<proteinExistence type="predicted"/>
<feature type="signal peptide" evidence="1">
    <location>
        <begin position="1"/>
        <end position="28"/>
    </location>
</feature>
<dbReference type="EMBL" id="JAALAA010000005">
    <property type="protein sequence ID" value="NGN92696.1"/>
    <property type="molecule type" value="Genomic_DNA"/>
</dbReference>
<evidence type="ECO:0000313" key="2">
    <source>
        <dbReference type="EMBL" id="NGN92696.1"/>
    </source>
</evidence>
<keyword evidence="3" id="KW-1185">Reference proteome</keyword>
<reference evidence="2 3" key="1">
    <citation type="submission" date="2020-02" db="EMBL/GenBank/DDBJ databases">
        <title>Whole-genome analyses of novel actinobacteria.</title>
        <authorList>
            <person name="Sahin N."/>
        </authorList>
    </citation>
    <scope>NUCLEOTIDE SEQUENCE [LARGE SCALE GENOMIC DNA]</scope>
    <source>
        <strain evidence="2 3">KC13</strain>
    </source>
</reference>
<evidence type="ECO:0000256" key="1">
    <source>
        <dbReference type="SAM" id="SignalP"/>
    </source>
</evidence>
<gene>
    <name evidence="2" type="ORF">G5C66_08095</name>
</gene>
<dbReference type="RefSeq" id="WP_165110441.1">
    <property type="nucleotide sequence ID" value="NZ_JAALAA010000005.1"/>
</dbReference>
<keyword evidence="1" id="KW-0732">Signal</keyword>